<dbReference type="SMART" id="SM00256">
    <property type="entry name" value="FBOX"/>
    <property type="match status" value="1"/>
</dbReference>
<dbReference type="SUPFAM" id="SSF81383">
    <property type="entry name" value="F-box domain"/>
    <property type="match status" value="1"/>
</dbReference>
<reference evidence="2 3" key="1">
    <citation type="journal article" date="2020" name="ISME J.">
        <title>Uncovering the hidden diversity of litter-decomposition mechanisms in mushroom-forming fungi.</title>
        <authorList>
            <person name="Floudas D."/>
            <person name="Bentzer J."/>
            <person name="Ahren D."/>
            <person name="Johansson T."/>
            <person name="Persson P."/>
            <person name="Tunlid A."/>
        </authorList>
    </citation>
    <scope>NUCLEOTIDE SEQUENCE [LARGE SCALE GENOMIC DNA]</scope>
    <source>
        <strain evidence="2 3">CBS 661.87</strain>
    </source>
</reference>
<keyword evidence="3" id="KW-1185">Reference proteome</keyword>
<dbReference type="InterPro" id="IPR001810">
    <property type="entry name" value="F-box_dom"/>
</dbReference>
<dbReference type="OrthoDB" id="550575at2759"/>
<dbReference type="SUPFAM" id="SSF69322">
    <property type="entry name" value="Tricorn protease domain 2"/>
    <property type="match status" value="1"/>
</dbReference>
<name>A0A8H5H524_9AGAR</name>
<evidence type="ECO:0000259" key="1">
    <source>
        <dbReference type="PROSITE" id="PS50181"/>
    </source>
</evidence>
<accession>A0A8H5H524</accession>
<dbReference type="Pfam" id="PF12937">
    <property type="entry name" value="F-box-like"/>
    <property type="match status" value="1"/>
</dbReference>
<organism evidence="2 3">
    <name type="scientific">Tricholomella constricta</name>
    <dbReference type="NCBI Taxonomy" id="117010"/>
    <lineage>
        <taxon>Eukaryota</taxon>
        <taxon>Fungi</taxon>
        <taxon>Dikarya</taxon>
        <taxon>Basidiomycota</taxon>
        <taxon>Agaricomycotina</taxon>
        <taxon>Agaricomycetes</taxon>
        <taxon>Agaricomycetidae</taxon>
        <taxon>Agaricales</taxon>
        <taxon>Tricholomatineae</taxon>
        <taxon>Lyophyllaceae</taxon>
        <taxon>Tricholomella</taxon>
    </lineage>
</organism>
<sequence>MFDLPPELALEILAYLPLNSLATLPLVCRHWRNIFIIHASHIHHKAALLHGYIRSTAISIEDANKLYSQRSVGIVCGWRDLCRKRYCIEQSWSGRAPSAVTPHPSAGKFVHRIKVDEKAGYILTTSSVGGLSVTDLHGDQELWSLPDHHVRPYAHCEYGEGYVIFDYIDGSKEVWRRVDDCNEDEVASSVVPESQPGARQQRVSATAVEIYATATTKRGHFRPWAVLHPPQTTRAFRFSYPYLGAAAWDAVYLWDVRTGALVQAINQTQLGTNGEDVQGVLEVLGDINYIEVSDKYVFLCGIHSLRIFSRETGKAVLDIPSSKYPIASWHFSISPDRPAPGVQGSSLVLQKLVSRPVPLEESIIVNEFIAVHISTCGSHLAALMLSSKLIIIHNFEEAFKHGVPIRELSLEIQLGSPCHSSRYLTFENGRIGVATKTGVFVITSDWFEPSNRNNSRDTPPPPPRLSVFRVPDLADRSCLGAVSCLQMTDTGLFLNWEVDSLPDGHEERVAAMDETFYNSVSDEPTFASLANGVEVTLVDLHGSSLLSLSSRLVLH</sequence>
<dbReference type="Proteomes" id="UP000565441">
    <property type="component" value="Unassembled WGS sequence"/>
</dbReference>
<comment type="caution">
    <text evidence="2">The sequence shown here is derived from an EMBL/GenBank/DDBJ whole genome shotgun (WGS) entry which is preliminary data.</text>
</comment>
<dbReference type="PROSITE" id="PS50181">
    <property type="entry name" value="FBOX"/>
    <property type="match status" value="1"/>
</dbReference>
<evidence type="ECO:0000313" key="3">
    <source>
        <dbReference type="Proteomes" id="UP000565441"/>
    </source>
</evidence>
<dbReference type="CDD" id="cd09917">
    <property type="entry name" value="F-box_SF"/>
    <property type="match status" value="1"/>
</dbReference>
<protein>
    <recommendedName>
        <fullName evidence="1">F-box domain-containing protein</fullName>
    </recommendedName>
</protein>
<proteinExistence type="predicted"/>
<dbReference type="AlphaFoldDB" id="A0A8H5H524"/>
<dbReference type="InterPro" id="IPR036047">
    <property type="entry name" value="F-box-like_dom_sf"/>
</dbReference>
<feature type="domain" description="F-box" evidence="1">
    <location>
        <begin position="1"/>
        <end position="34"/>
    </location>
</feature>
<gene>
    <name evidence="2" type="ORF">D9615_007333</name>
</gene>
<dbReference type="Gene3D" id="1.20.1280.50">
    <property type="match status" value="1"/>
</dbReference>
<evidence type="ECO:0000313" key="2">
    <source>
        <dbReference type="EMBL" id="KAF5376923.1"/>
    </source>
</evidence>
<dbReference type="EMBL" id="JAACJP010000026">
    <property type="protein sequence ID" value="KAF5376923.1"/>
    <property type="molecule type" value="Genomic_DNA"/>
</dbReference>